<evidence type="ECO:0000256" key="1">
    <source>
        <dbReference type="ARBA" id="ARBA00006226"/>
    </source>
</evidence>
<keyword evidence="2" id="KW-1277">Toxin-antitoxin system</keyword>
<dbReference type="InterPro" id="IPR007712">
    <property type="entry name" value="RelE/ParE_toxin"/>
</dbReference>
<organism evidence="3 4">
    <name type="scientific">Escherichia coli</name>
    <dbReference type="NCBI Taxonomy" id="562"/>
    <lineage>
        <taxon>Bacteria</taxon>
        <taxon>Pseudomonadati</taxon>
        <taxon>Pseudomonadota</taxon>
        <taxon>Gammaproteobacteria</taxon>
        <taxon>Enterobacterales</taxon>
        <taxon>Enterobacteriaceae</taxon>
        <taxon>Escherichia</taxon>
    </lineage>
</organism>
<dbReference type="Pfam" id="PF05016">
    <property type="entry name" value="ParE_toxin"/>
    <property type="match status" value="1"/>
</dbReference>
<dbReference type="EMBL" id="LGZN01000077">
    <property type="protein sequence ID" value="KNF63828.1"/>
    <property type="molecule type" value="Genomic_DNA"/>
</dbReference>
<accession>A0A0B1KMH3</accession>
<gene>
    <name evidence="3" type="ORF">WR15_22770</name>
</gene>
<name>A0A0B1KMH3_ECOLX</name>
<evidence type="ECO:0000256" key="2">
    <source>
        <dbReference type="ARBA" id="ARBA00022649"/>
    </source>
</evidence>
<dbReference type="Proteomes" id="UP000037564">
    <property type="component" value="Unassembled WGS sequence"/>
</dbReference>
<sequence>MLPILWLPSAREDLRQIVAYIAKENPPAARRLKIRIETSVLSLTEHPYLYPPSERVPSLREIVTHPNYIILYRVTTSNIEIVNVVHSRRQYPNKSC</sequence>
<evidence type="ECO:0000313" key="3">
    <source>
        <dbReference type="EMBL" id="KNF63828.1"/>
    </source>
</evidence>
<dbReference type="Gene3D" id="3.30.2310.20">
    <property type="entry name" value="RelE-like"/>
    <property type="match status" value="1"/>
</dbReference>
<protein>
    <submittedName>
        <fullName evidence="3">Plasmid stabilization protein ParE</fullName>
    </submittedName>
</protein>
<dbReference type="InterPro" id="IPR035093">
    <property type="entry name" value="RelE/ParE_toxin_dom_sf"/>
</dbReference>
<dbReference type="InterPro" id="IPR051803">
    <property type="entry name" value="TA_system_RelE-like_toxin"/>
</dbReference>
<evidence type="ECO:0000313" key="4">
    <source>
        <dbReference type="Proteomes" id="UP000037564"/>
    </source>
</evidence>
<dbReference type="AlphaFoldDB" id="A0A0B1KMH3"/>
<comment type="caution">
    <text evidence="3">The sequence shown here is derived from an EMBL/GenBank/DDBJ whole genome shotgun (WGS) entry which is preliminary data.</text>
</comment>
<reference evidence="3 4" key="1">
    <citation type="submission" date="2015-07" db="EMBL/GenBank/DDBJ databases">
        <title>Genome sequences of 64 non-O157:H7 Shiga toxin-producing Escherichia coli strains.</title>
        <authorList>
            <person name="Gonzalez-Escalona N."/>
            <person name="Toro M."/>
            <person name="Timme R."/>
            <person name="Payne J."/>
        </authorList>
    </citation>
    <scope>NUCLEOTIDE SEQUENCE [LARGE SCALE GENOMIC DNA]</scope>
    <source>
        <strain evidence="3 4">CFSAN026843</strain>
    </source>
</reference>
<comment type="similarity">
    <text evidence="1">Belongs to the RelE toxin family.</text>
</comment>
<dbReference type="RefSeq" id="WP_042966241.1">
    <property type="nucleotide sequence ID" value="NZ_BFKY01000224.1"/>
</dbReference>
<proteinExistence type="inferred from homology"/>
<dbReference type="PATRIC" id="fig|562.7396.peg.4800"/>
<dbReference type="PANTHER" id="PTHR33755">
    <property type="entry name" value="TOXIN PARE1-RELATED"/>
    <property type="match status" value="1"/>
</dbReference>